<dbReference type="Pfam" id="PF01243">
    <property type="entry name" value="PNPOx_N"/>
    <property type="match status" value="1"/>
</dbReference>
<reference evidence="7" key="1">
    <citation type="journal article" date="2015" name="Nature">
        <title>Complex archaea that bridge the gap between prokaryotes and eukaryotes.</title>
        <authorList>
            <person name="Spang A."/>
            <person name="Saw J.H."/>
            <person name="Jorgensen S.L."/>
            <person name="Zaremba-Niedzwiedzka K."/>
            <person name="Martijn J."/>
            <person name="Lind A.E."/>
            <person name="van Eijk R."/>
            <person name="Schleper C."/>
            <person name="Guy L."/>
            <person name="Ettema T.J."/>
        </authorList>
    </citation>
    <scope>NUCLEOTIDE SEQUENCE</scope>
</reference>
<comment type="cofactor">
    <cofactor evidence="1">
        <name>FMN</name>
        <dbReference type="ChEBI" id="CHEBI:58210"/>
    </cofactor>
</comment>
<evidence type="ECO:0000256" key="1">
    <source>
        <dbReference type="ARBA" id="ARBA00001917"/>
    </source>
</evidence>
<evidence type="ECO:0000256" key="4">
    <source>
        <dbReference type="ARBA" id="ARBA00023002"/>
    </source>
</evidence>
<dbReference type="EMBL" id="LAZR01012221">
    <property type="protein sequence ID" value="KKM27967.1"/>
    <property type="molecule type" value="Genomic_DNA"/>
</dbReference>
<keyword evidence="2" id="KW-0285">Flavoprotein</keyword>
<dbReference type="InterPro" id="IPR019576">
    <property type="entry name" value="Pyridoxamine_oxidase_dimer_C"/>
</dbReference>
<dbReference type="Gene3D" id="2.30.110.10">
    <property type="entry name" value="Electron Transport, Fmn-binding Protein, Chain A"/>
    <property type="match status" value="1"/>
</dbReference>
<dbReference type="AlphaFoldDB" id="A0A0F9IK78"/>
<dbReference type="Pfam" id="PF10590">
    <property type="entry name" value="PNP_phzG_C"/>
    <property type="match status" value="1"/>
</dbReference>
<dbReference type="PIRSF" id="PIRSF000190">
    <property type="entry name" value="Pyd_amn-ph_oxd"/>
    <property type="match status" value="1"/>
</dbReference>
<keyword evidence="3" id="KW-0288">FMN</keyword>
<evidence type="ECO:0000256" key="3">
    <source>
        <dbReference type="ARBA" id="ARBA00022643"/>
    </source>
</evidence>
<dbReference type="InterPro" id="IPR000659">
    <property type="entry name" value="Pyridox_Oxase"/>
</dbReference>
<sequence>MSDNHELSKLRTSYEKGVLEENEAADIPLNQFQAWFDEALNKNINEPNAMTVATADENGRPSCRPVLIKAYDERGIVWFTNYHSRKGRQLSANPFASLQFFWPELERVVRIEGKVERVSAQESNEYFDSRPLASRIGAWASEQSQTIESRKIIVERAAKFGLQFGLHPPRPEHWGGYRLVPDYWEFWQGRKSRLHDRVCFSMGADGKWIKERLAP</sequence>
<feature type="domain" description="Pyridoxamine 5'-phosphate oxidase N-terminal" evidence="5">
    <location>
        <begin position="36"/>
        <end position="159"/>
    </location>
</feature>
<evidence type="ECO:0000313" key="7">
    <source>
        <dbReference type="EMBL" id="KKM27967.1"/>
    </source>
</evidence>
<dbReference type="InterPro" id="IPR011576">
    <property type="entry name" value="Pyridox_Oxase_N"/>
</dbReference>
<dbReference type="PROSITE" id="PS01064">
    <property type="entry name" value="PYRIDOX_OXIDASE"/>
    <property type="match status" value="1"/>
</dbReference>
<dbReference type="NCBIfam" id="TIGR00558">
    <property type="entry name" value="pdxH"/>
    <property type="match status" value="1"/>
</dbReference>
<feature type="domain" description="Pyridoxine 5'-phosphate oxidase dimerisation C-terminal" evidence="6">
    <location>
        <begin position="174"/>
        <end position="215"/>
    </location>
</feature>
<proteinExistence type="inferred from homology"/>
<dbReference type="NCBIfam" id="NF004231">
    <property type="entry name" value="PRK05679.1"/>
    <property type="match status" value="1"/>
</dbReference>
<dbReference type="SUPFAM" id="SSF50475">
    <property type="entry name" value="FMN-binding split barrel"/>
    <property type="match status" value="1"/>
</dbReference>
<accession>A0A0F9IK78</accession>
<dbReference type="InterPro" id="IPR012349">
    <property type="entry name" value="Split_barrel_FMN-bd"/>
</dbReference>
<keyword evidence="4" id="KW-0560">Oxidoreductase</keyword>
<dbReference type="PANTHER" id="PTHR10851:SF0">
    <property type="entry name" value="PYRIDOXINE-5'-PHOSPHATE OXIDASE"/>
    <property type="match status" value="1"/>
</dbReference>
<protein>
    <recommendedName>
        <fullName evidence="8">Pyridoxamine 5'-phosphate oxidase putative domain-containing protein</fullName>
    </recommendedName>
</protein>
<gene>
    <name evidence="7" type="ORF">LCGC14_1569440</name>
</gene>
<dbReference type="GO" id="GO:0004733">
    <property type="term" value="F:pyridoxamine phosphate oxidase activity"/>
    <property type="evidence" value="ECO:0007669"/>
    <property type="project" value="InterPro"/>
</dbReference>
<organism evidence="7">
    <name type="scientific">marine sediment metagenome</name>
    <dbReference type="NCBI Taxonomy" id="412755"/>
    <lineage>
        <taxon>unclassified sequences</taxon>
        <taxon>metagenomes</taxon>
        <taxon>ecological metagenomes</taxon>
    </lineage>
</organism>
<dbReference type="HAMAP" id="MF_01629">
    <property type="entry name" value="PdxH"/>
    <property type="match status" value="1"/>
</dbReference>
<evidence type="ECO:0000259" key="5">
    <source>
        <dbReference type="Pfam" id="PF01243"/>
    </source>
</evidence>
<evidence type="ECO:0008006" key="8">
    <source>
        <dbReference type="Google" id="ProtNLM"/>
    </source>
</evidence>
<dbReference type="GO" id="GO:0008615">
    <property type="term" value="P:pyridoxine biosynthetic process"/>
    <property type="evidence" value="ECO:0007669"/>
    <property type="project" value="InterPro"/>
</dbReference>
<dbReference type="PANTHER" id="PTHR10851">
    <property type="entry name" value="PYRIDOXINE-5-PHOSPHATE OXIDASE"/>
    <property type="match status" value="1"/>
</dbReference>
<dbReference type="GO" id="GO:0010181">
    <property type="term" value="F:FMN binding"/>
    <property type="evidence" value="ECO:0007669"/>
    <property type="project" value="InterPro"/>
</dbReference>
<evidence type="ECO:0000256" key="2">
    <source>
        <dbReference type="ARBA" id="ARBA00022630"/>
    </source>
</evidence>
<comment type="caution">
    <text evidence="7">The sequence shown here is derived from an EMBL/GenBank/DDBJ whole genome shotgun (WGS) entry which is preliminary data.</text>
</comment>
<dbReference type="InterPro" id="IPR019740">
    <property type="entry name" value="Pyridox_Oxase_CS"/>
</dbReference>
<name>A0A0F9IK78_9ZZZZ</name>
<evidence type="ECO:0000259" key="6">
    <source>
        <dbReference type="Pfam" id="PF10590"/>
    </source>
</evidence>